<keyword evidence="3" id="KW-1185">Reference proteome</keyword>
<sequence length="96" mass="10865">MICVCFNIKRIKDTIERNRGSKVFSRGSSVGQSWLSTLKTEDGGTALTRVEILREVEKFFGQLYTSVNQPVCSSAEDPRGRDYPTLFRRCPGHQHA</sequence>
<proteinExistence type="predicted"/>
<feature type="region of interest" description="Disordered" evidence="1">
    <location>
        <begin position="74"/>
        <end position="96"/>
    </location>
</feature>
<evidence type="ECO:0000256" key="1">
    <source>
        <dbReference type="SAM" id="MobiDB-lite"/>
    </source>
</evidence>
<name>A0AAU9V258_EUPED</name>
<evidence type="ECO:0000313" key="3">
    <source>
        <dbReference type="Proteomes" id="UP001153954"/>
    </source>
</evidence>
<dbReference type="AlphaFoldDB" id="A0AAU9V258"/>
<accession>A0AAU9V258</accession>
<gene>
    <name evidence="2" type="ORF">EEDITHA_LOCUS18677</name>
</gene>
<dbReference type="Proteomes" id="UP001153954">
    <property type="component" value="Unassembled WGS sequence"/>
</dbReference>
<evidence type="ECO:0000313" key="2">
    <source>
        <dbReference type="EMBL" id="CAH2104280.1"/>
    </source>
</evidence>
<comment type="caution">
    <text evidence="2">The sequence shown here is derived from an EMBL/GenBank/DDBJ whole genome shotgun (WGS) entry which is preliminary data.</text>
</comment>
<dbReference type="EMBL" id="CAKOGL010000027">
    <property type="protein sequence ID" value="CAH2104280.1"/>
    <property type="molecule type" value="Genomic_DNA"/>
</dbReference>
<organism evidence="2 3">
    <name type="scientific">Euphydryas editha</name>
    <name type="common">Edith's checkerspot</name>
    <dbReference type="NCBI Taxonomy" id="104508"/>
    <lineage>
        <taxon>Eukaryota</taxon>
        <taxon>Metazoa</taxon>
        <taxon>Ecdysozoa</taxon>
        <taxon>Arthropoda</taxon>
        <taxon>Hexapoda</taxon>
        <taxon>Insecta</taxon>
        <taxon>Pterygota</taxon>
        <taxon>Neoptera</taxon>
        <taxon>Endopterygota</taxon>
        <taxon>Lepidoptera</taxon>
        <taxon>Glossata</taxon>
        <taxon>Ditrysia</taxon>
        <taxon>Papilionoidea</taxon>
        <taxon>Nymphalidae</taxon>
        <taxon>Nymphalinae</taxon>
        <taxon>Euphydryas</taxon>
    </lineage>
</organism>
<protein>
    <submittedName>
        <fullName evidence="2">Uncharacterized protein</fullName>
    </submittedName>
</protein>
<reference evidence="2" key="1">
    <citation type="submission" date="2022-03" db="EMBL/GenBank/DDBJ databases">
        <authorList>
            <person name="Tunstrom K."/>
        </authorList>
    </citation>
    <scope>NUCLEOTIDE SEQUENCE</scope>
</reference>